<keyword evidence="12" id="KW-1185">Reference proteome</keyword>
<evidence type="ECO:0000256" key="2">
    <source>
        <dbReference type="ARBA" id="ARBA00022448"/>
    </source>
</evidence>
<comment type="caution">
    <text evidence="11">The sequence shown here is derived from an EMBL/GenBank/DDBJ whole genome shotgun (WGS) entry which is preliminary data.</text>
</comment>
<evidence type="ECO:0000313" key="11">
    <source>
        <dbReference type="EMBL" id="POY39294.1"/>
    </source>
</evidence>
<dbReference type="Gene3D" id="2.60.40.1120">
    <property type="entry name" value="Carboxypeptidase-like, regulatory domain"/>
    <property type="match status" value="1"/>
</dbReference>
<dbReference type="InterPro" id="IPR041700">
    <property type="entry name" value="OMP_b-brl_3"/>
</dbReference>
<accession>A0A2S5A9V6</accession>
<dbReference type="Proteomes" id="UP000236893">
    <property type="component" value="Unassembled WGS sequence"/>
</dbReference>
<dbReference type="InterPro" id="IPR008969">
    <property type="entry name" value="CarboxyPept-like_regulatory"/>
</dbReference>
<comment type="subcellular location">
    <subcellularLocation>
        <location evidence="1 8">Cell outer membrane</location>
        <topology evidence="1 8">Multi-pass membrane protein</topology>
    </subcellularLocation>
</comment>
<keyword evidence="4 8" id="KW-0812">Transmembrane</keyword>
<dbReference type="PANTHER" id="PTHR30069">
    <property type="entry name" value="TONB-DEPENDENT OUTER MEMBRANE RECEPTOR"/>
    <property type="match status" value="1"/>
</dbReference>
<dbReference type="Pfam" id="PF14905">
    <property type="entry name" value="OMP_b-brl_3"/>
    <property type="match status" value="1"/>
</dbReference>
<dbReference type="AlphaFoldDB" id="A0A2S5A9V6"/>
<keyword evidence="3 8" id="KW-1134">Transmembrane beta strand</keyword>
<dbReference type="InterPro" id="IPR039426">
    <property type="entry name" value="TonB-dep_rcpt-like"/>
</dbReference>
<organism evidence="11 12">
    <name type="scientific">Solitalea longa</name>
    <dbReference type="NCBI Taxonomy" id="2079460"/>
    <lineage>
        <taxon>Bacteria</taxon>
        <taxon>Pseudomonadati</taxon>
        <taxon>Bacteroidota</taxon>
        <taxon>Sphingobacteriia</taxon>
        <taxon>Sphingobacteriales</taxon>
        <taxon>Sphingobacteriaceae</taxon>
        <taxon>Solitalea</taxon>
    </lineage>
</organism>
<keyword evidence="7 8" id="KW-0998">Cell outer membrane</keyword>
<dbReference type="GO" id="GO:0009279">
    <property type="term" value="C:cell outer membrane"/>
    <property type="evidence" value="ECO:0007669"/>
    <property type="project" value="UniProtKB-SubCell"/>
</dbReference>
<evidence type="ECO:0000256" key="9">
    <source>
        <dbReference type="SAM" id="SignalP"/>
    </source>
</evidence>
<dbReference type="InterPro" id="IPR036942">
    <property type="entry name" value="Beta-barrel_TonB_sf"/>
</dbReference>
<evidence type="ECO:0000313" key="12">
    <source>
        <dbReference type="Proteomes" id="UP000236893"/>
    </source>
</evidence>
<dbReference type="GO" id="GO:0015344">
    <property type="term" value="F:siderophore uptake transmembrane transporter activity"/>
    <property type="evidence" value="ECO:0007669"/>
    <property type="project" value="TreeGrafter"/>
</dbReference>
<dbReference type="GO" id="GO:0044718">
    <property type="term" value="P:siderophore transmembrane transport"/>
    <property type="evidence" value="ECO:0007669"/>
    <property type="project" value="TreeGrafter"/>
</dbReference>
<evidence type="ECO:0000256" key="4">
    <source>
        <dbReference type="ARBA" id="ARBA00022692"/>
    </source>
</evidence>
<evidence type="ECO:0000259" key="10">
    <source>
        <dbReference type="Pfam" id="PF14905"/>
    </source>
</evidence>
<dbReference type="InterPro" id="IPR037066">
    <property type="entry name" value="Plug_dom_sf"/>
</dbReference>
<dbReference type="SUPFAM" id="SSF49464">
    <property type="entry name" value="Carboxypeptidase regulatory domain-like"/>
    <property type="match status" value="1"/>
</dbReference>
<dbReference type="EMBL" id="PQVF01000001">
    <property type="protein sequence ID" value="POY39294.1"/>
    <property type="molecule type" value="Genomic_DNA"/>
</dbReference>
<evidence type="ECO:0000256" key="6">
    <source>
        <dbReference type="ARBA" id="ARBA00023136"/>
    </source>
</evidence>
<dbReference type="Gene3D" id="2.170.130.10">
    <property type="entry name" value="TonB-dependent receptor, plug domain"/>
    <property type="match status" value="1"/>
</dbReference>
<proteinExistence type="inferred from homology"/>
<dbReference type="PROSITE" id="PS52016">
    <property type="entry name" value="TONB_DEPENDENT_REC_3"/>
    <property type="match status" value="1"/>
</dbReference>
<evidence type="ECO:0000256" key="7">
    <source>
        <dbReference type="ARBA" id="ARBA00023237"/>
    </source>
</evidence>
<feature type="domain" description="Outer membrane protein beta-barrel" evidence="10">
    <location>
        <begin position="467"/>
        <end position="864"/>
    </location>
</feature>
<dbReference type="SUPFAM" id="SSF56935">
    <property type="entry name" value="Porins"/>
    <property type="match status" value="1"/>
</dbReference>
<evidence type="ECO:0000256" key="1">
    <source>
        <dbReference type="ARBA" id="ARBA00004571"/>
    </source>
</evidence>
<evidence type="ECO:0000256" key="3">
    <source>
        <dbReference type="ARBA" id="ARBA00022452"/>
    </source>
</evidence>
<protein>
    <recommendedName>
        <fullName evidence="10">Outer membrane protein beta-barrel domain-containing protein</fullName>
    </recommendedName>
</protein>
<dbReference type="OrthoDB" id="606851at2"/>
<keyword evidence="5 9" id="KW-0732">Signal</keyword>
<keyword evidence="2 8" id="KW-0813">Transport</keyword>
<reference evidence="11 12" key="1">
    <citation type="submission" date="2018-01" db="EMBL/GenBank/DDBJ databases">
        <authorList>
            <person name="Gaut B.S."/>
            <person name="Morton B.R."/>
            <person name="Clegg M.T."/>
            <person name="Duvall M.R."/>
        </authorList>
    </citation>
    <scope>NUCLEOTIDE SEQUENCE [LARGE SCALE GENOMIC DNA]</scope>
    <source>
        <strain evidence="11 12">HR-AV</strain>
    </source>
</reference>
<comment type="similarity">
    <text evidence="8">Belongs to the TonB-dependent receptor family.</text>
</comment>
<name>A0A2S5A9V6_9SPHI</name>
<dbReference type="Gene3D" id="2.40.170.20">
    <property type="entry name" value="TonB-dependent receptor, beta-barrel domain"/>
    <property type="match status" value="1"/>
</dbReference>
<feature type="chain" id="PRO_5015505098" description="Outer membrane protein beta-barrel domain-containing protein" evidence="9">
    <location>
        <begin position="29"/>
        <end position="878"/>
    </location>
</feature>
<keyword evidence="6 8" id="KW-0472">Membrane</keyword>
<feature type="signal peptide" evidence="9">
    <location>
        <begin position="1"/>
        <end position="28"/>
    </location>
</feature>
<evidence type="ECO:0000256" key="5">
    <source>
        <dbReference type="ARBA" id="ARBA00022729"/>
    </source>
</evidence>
<dbReference type="Pfam" id="PF13715">
    <property type="entry name" value="CarbopepD_reg_2"/>
    <property type="match status" value="1"/>
</dbReference>
<dbReference type="PANTHER" id="PTHR30069:SF29">
    <property type="entry name" value="HEMOGLOBIN AND HEMOGLOBIN-HAPTOGLOBIN-BINDING PROTEIN 1-RELATED"/>
    <property type="match status" value="1"/>
</dbReference>
<gene>
    <name evidence="11" type="ORF">C3K47_02010</name>
</gene>
<sequence>MNFNLTFLKRTLGVLLAVIISTTTFSFAQSGNKVATSGKITGKVIDAKTQQPLDFVTVALLKATETSGSKGTYSNENGEFLFQKTPFGSYKITISFVGYETLTLSNIVLSAEKPVVNYEDLKLKQVSNKLNEVTVTAPRSPFQVGTEGVTYNVEESLQNSGATAVEALQRIPSVQVDADGKITVRGSSDIKVLIDGEPTELSKVLDMIPASALQKIEVLTNPSAKYSAEGSGGIINIVTKNRSGLRGSSFTVGANANTRNRYSGRLGYNFFNRKFSSFNNYNYSPYNNSTASELYRENYDRNGNVSYLNQNSNGNINSQNHNFFSNNTLRFNSANSMTFNLNLTSSSNNNTNSQFSSLMNANQEAYQNFTRDNNSSNNNLTYRVGVGYRHVFLQQNQQQGFDRMMKVGDSIALKAAKDPKFADSMRTAMQNPVAMMAAAQKAGINLPAMMGGGSGGPGGGRRGFDFQNQKEFKTELNFSRNNMANNSAYNQFNSFPFIDTALQRAYTNNYSSTINFKADLSWPFNKNQSRFEAGLSTDIGLDQNRYHLDTLAEDGFVENIRLANDFNKTDMINSVYTQFTHTIGKFTFVGGLRLENYYLNADLISRDHEFTKPFLTLHPSFSTLFKMDDVQSLRVSYSNRVNRPSMEQLNPYINTADQLNIKTGNLNLDPSRGNSFELGYNRFTALGSISSSVYYRQTDNMITSYTIVGERDTSFTTYANLSENRAYGLELNGSIMLFAGKLNVNAGASFNKNNFVNKLQSQFNRDRLTFNSNMDARLNLPQNWNLGGNIRYFGPQAFIQGYTEGYFTAGMDIRKSFLKRKLNFTISGDDLFNTRNAARITSASFVQTSKNQTTTRVIRFGINYNFGGFNLASGPMRR</sequence>
<evidence type="ECO:0000256" key="8">
    <source>
        <dbReference type="PROSITE-ProRule" id="PRU01360"/>
    </source>
</evidence>